<dbReference type="Gene3D" id="2.10.70.100">
    <property type="match status" value="1"/>
</dbReference>
<feature type="modified residue" description="4-aspartylphosphate" evidence="4">
    <location>
        <position position="627"/>
    </location>
</feature>
<dbReference type="InterPro" id="IPR001789">
    <property type="entry name" value="Sig_transdc_resp-reg_receiver"/>
</dbReference>
<dbReference type="PROSITE" id="PS50113">
    <property type="entry name" value="PAC"/>
    <property type="match status" value="1"/>
</dbReference>
<dbReference type="SUPFAM" id="SSF47384">
    <property type="entry name" value="Homodimeric domain of signal transducing histidine kinase"/>
    <property type="match status" value="1"/>
</dbReference>
<organism evidence="10">
    <name type="scientific">uncultured Desulfobacterium sp</name>
    <dbReference type="NCBI Taxonomy" id="201089"/>
    <lineage>
        <taxon>Bacteria</taxon>
        <taxon>Pseudomonadati</taxon>
        <taxon>Thermodesulfobacteriota</taxon>
        <taxon>Desulfobacteria</taxon>
        <taxon>Desulfobacterales</taxon>
        <taxon>Desulfobacteriaceae</taxon>
        <taxon>Desulfobacterium</taxon>
        <taxon>environmental samples</taxon>
    </lineage>
</organism>
<keyword evidence="3 4" id="KW-0597">Phosphoprotein</keyword>
<feature type="domain" description="Histidine kinase" evidence="6">
    <location>
        <begin position="334"/>
        <end position="555"/>
    </location>
</feature>
<evidence type="ECO:0000313" key="10">
    <source>
        <dbReference type="EMBL" id="CBX27288.1"/>
    </source>
</evidence>
<proteinExistence type="predicted"/>
<evidence type="ECO:0000259" key="6">
    <source>
        <dbReference type="PROSITE" id="PS50109"/>
    </source>
</evidence>
<feature type="domain" description="Response regulatory" evidence="7">
    <location>
        <begin position="13"/>
        <end position="130"/>
    </location>
</feature>
<keyword evidence="5" id="KW-0175">Coiled coil</keyword>
<dbReference type="InterPro" id="IPR011006">
    <property type="entry name" value="CheY-like_superfamily"/>
</dbReference>
<dbReference type="Gene3D" id="1.10.287.130">
    <property type="match status" value="1"/>
</dbReference>
<dbReference type="InterPro" id="IPR000014">
    <property type="entry name" value="PAS"/>
</dbReference>
<dbReference type="EMBL" id="FR695865">
    <property type="protein sequence ID" value="CBX27288.1"/>
    <property type="molecule type" value="Genomic_DNA"/>
</dbReference>
<evidence type="ECO:0000256" key="4">
    <source>
        <dbReference type="PROSITE-ProRule" id="PRU00169"/>
    </source>
</evidence>
<dbReference type="CDD" id="cd00130">
    <property type="entry name" value="PAS"/>
    <property type="match status" value="1"/>
</dbReference>
<dbReference type="AlphaFoldDB" id="E1Y9P4"/>
<dbReference type="SMART" id="SM00448">
    <property type="entry name" value="REC"/>
    <property type="match status" value="2"/>
</dbReference>
<dbReference type="CDD" id="cd00082">
    <property type="entry name" value="HisKA"/>
    <property type="match status" value="1"/>
</dbReference>
<evidence type="ECO:0000256" key="5">
    <source>
        <dbReference type="SAM" id="Coils"/>
    </source>
</evidence>
<dbReference type="Gene3D" id="3.30.565.10">
    <property type="entry name" value="Histidine kinase-like ATPase, C-terminal domain"/>
    <property type="match status" value="1"/>
</dbReference>
<dbReference type="PROSITE" id="PS50109">
    <property type="entry name" value="HIS_KIN"/>
    <property type="match status" value="1"/>
</dbReference>
<dbReference type="SMART" id="SM00388">
    <property type="entry name" value="HisKA"/>
    <property type="match status" value="1"/>
</dbReference>
<sequence length="699" mass="78652">MPKSKFQFGGFMNILIVDDREDNRYLLESLLKGNGHDVEAAANGAEALERIKAGEIELIVSDILMPVMDGFQLCRIVKTDERLRHIPFIIYTATYTGPKDQEFAIKIGADRFILKPCEPDVFMEAIRDVMTTAMDHHITSITTPEHEEEMLKLYSERLVRKLETKMLELEKEVQARREAEKALRESEARLIEAQRLARMGDFIWDVETGKTTWSDALFDLLGYDKSDTIDYDKVHEKIHHPDDLERVNQWLDRCITSGQDILSPNEYRIVRKDGEIFFVRTVGNIRRRPGKKPEIFATVQDITEHKRAEEDQKSLEEQLRQSQKLEAVGLLSGGIAHDFNNLLTTIIGNAELVLMSIPKDNPLRENIEGIKAAGERSATLTRHLLSFSRKQVLQPTVINLNEIALNMEKMLCRMIGEDIEMKTILDPDLGQIEADSGQIEQVIMNLVVNARDAMPDGGKITIETANVDLDEDYTRSHIAVAPGPYVMLSVSDTGTGMSREVQSQIFEPFFTTKGKGTGLGLSTVYGIVKQSKGNIWVYSEPGKGTTFKIYLPRVEKPASGTKRNAETTDTPTGSETILVVEDDEMVRNFAVKVLKGYGFKVLTAADGDEAIKISGEHRKPIHLMLTDVIMPGISSRDMEESLKSSRPEMKVLYMSGYTDNTIVHHGVLDSGKAFIGKPFSPDSLGRKVREMLDFTRIAK</sequence>
<dbReference type="InterPro" id="IPR036097">
    <property type="entry name" value="HisK_dim/P_sf"/>
</dbReference>
<feature type="coiled-coil region" evidence="5">
    <location>
        <begin position="159"/>
        <end position="196"/>
    </location>
</feature>
<dbReference type="Gene3D" id="3.30.450.20">
    <property type="entry name" value="PAS domain"/>
    <property type="match status" value="1"/>
</dbReference>
<dbReference type="PROSITE" id="PS50110">
    <property type="entry name" value="RESPONSE_REGULATORY"/>
    <property type="match status" value="2"/>
</dbReference>
<evidence type="ECO:0000259" key="9">
    <source>
        <dbReference type="PROSITE" id="PS50113"/>
    </source>
</evidence>
<dbReference type="EC" id="2.7.13.3" evidence="2"/>
<dbReference type="SUPFAM" id="SSF52172">
    <property type="entry name" value="CheY-like"/>
    <property type="match status" value="2"/>
</dbReference>
<dbReference type="Pfam" id="PF08447">
    <property type="entry name" value="PAS_3"/>
    <property type="match status" value="1"/>
</dbReference>
<feature type="modified residue" description="4-aspartylphosphate" evidence="4">
    <location>
        <position position="62"/>
    </location>
</feature>
<dbReference type="SMART" id="SM00387">
    <property type="entry name" value="HATPase_c"/>
    <property type="match status" value="1"/>
</dbReference>
<dbReference type="SMART" id="SM00086">
    <property type="entry name" value="PAC"/>
    <property type="match status" value="1"/>
</dbReference>
<gene>
    <name evidence="10" type="ORF">N47_I07080</name>
</gene>
<evidence type="ECO:0000259" key="7">
    <source>
        <dbReference type="PROSITE" id="PS50110"/>
    </source>
</evidence>
<dbReference type="Gene3D" id="3.40.50.2300">
    <property type="match status" value="2"/>
</dbReference>
<dbReference type="NCBIfam" id="TIGR00229">
    <property type="entry name" value="sensory_box"/>
    <property type="match status" value="1"/>
</dbReference>
<dbReference type="GO" id="GO:0000155">
    <property type="term" value="F:phosphorelay sensor kinase activity"/>
    <property type="evidence" value="ECO:0007669"/>
    <property type="project" value="InterPro"/>
</dbReference>
<evidence type="ECO:0000256" key="3">
    <source>
        <dbReference type="ARBA" id="ARBA00022553"/>
    </source>
</evidence>
<accession>E1Y9P4</accession>
<name>E1Y9P4_9BACT</name>
<dbReference type="PROSITE" id="PS50112">
    <property type="entry name" value="PAS"/>
    <property type="match status" value="1"/>
</dbReference>
<dbReference type="Pfam" id="PF00512">
    <property type="entry name" value="HisKA"/>
    <property type="match status" value="1"/>
</dbReference>
<dbReference type="SUPFAM" id="SSF55874">
    <property type="entry name" value="ATPase domain of HSP90 chaperone/DNA topoisomerase II/histidine kinase"/>
    <property type="match status" value="1"/>
</dbReference>
<dbReference type="InterPro" id="IPR004358">
    <property type="entry name" value="Sig_transdc_His_kin-like_C"/>
</dbReference>
<dbReference type="SUPFAM" id="SSF55785">
    <property type="entry name" value="PYP-like sensor domain (PAS domain)"/>
    <property type="match status" value="1"/>
</dbReference>
<evidence type="ECO:0000259" key="8">
    <source>
        <dbReference type="PROSITE" id="PS50112"/>
    </source>
</evidence>
<dbReference type="Pfam" id="PF02518">
    <property type="entry name" value="HATPase_c"/>
    <property type="match status" value="1"/>
</dbReference>
<evidence type="ECO:0000256" key="1">
    <source>
        <dbReference type="ARBA" id="ARBA00000085"/>
    </source>
</evidence>
<feature type="domain" description="PAS" evidence="8">
    <location>
        <begin position="186"/>
        <end position="258"/>
    </location>
</feature>
<feature type="domain" description="Response regulatory" evidence="7">
    <location>
        <begin position="576"/>
        <end position="692"/>
    </location>
</feature>
<dbReference type="InterPro" id="IPR035965">
    <property type="entry name" value="PAS-like_dom_sf"/>
</dbReference>
<dbReference type="InterPro" id="IPR013655">
    <property type="entry name" value="PAS_fold_3"/>
</dbReference>
<dbReference type="InterPro" id="IPR000700">
    <property type="entry name" value="PAS-assoc_C"/>
</dbReference>
<dbReference type="PANTHER" id="PTHR43065:SF42">
    <property type="entry name" value="TWO-COMPONENT SENSOR PPRA"/>
    <property type="match status" value="1"/>
</dbReference>
<dbReference type="PRINTS" id="PR00344">
    <property type="entry name" value="BCTRLSENSOR"/>
</dbReference>
<protein>
    <recommendedName>
        <fullName evidence="2">histidine kinase</fullName>
        <ecNumber evidence="2">2.7.13.3</ecNumber>
    </recommendedName>
</protein>
<dbReference type="PANTHER" id="PTHR43065">
    <property type="entry name" value="SENSOR HISTIDINE KINASE"/>
    <property type="match status" value="1"/>
</dbReference>
<dbReference type="InterPro" id="IPR001610">
    <property type="entry name" value="PAC"/>
</dbReference>
<dbReference type="InterPro" id="IPR003594">
    <property type="entry name" value="HATPase_dom"/>
</dbReference>
<feature type="domain" description="PAC" evidence="9">
    <location>
        <begin position="263"/>
        <end position="314"/>
    </location>
</feature>
<dbReference type="Pfam" id="PF00072">
    <property type="entry name" value="Response_reg"/>
    <property type="match status" value="2"/>
</dbReference>
<reference evidence="10" key="1">
    <citation type="journal article" date="2011" name="Environ. Microbiol.">
        <title>Genomic insights into the metabolic potential of the polycyclic aromatic hydrocarbon degrading sulfate-reducing Deltaproteobacterium N47.</title>
        <authorList>
            <person name="Bergmann F."/>
            <person name="Selesi D."/>
            <person name="Weinmaier T."/>
            <person name="Tischler P."/>
            <person name="Rattei T."/>
            <person name="Meckenstock R.U."/>
        </authorList>
    </citation>
    <scope>NUCLEOTIDE SEQUENCE</scope>
</reference>
<dbReference type="InterPro" id="IPR003661">
    <property type="entry name" value="HisK_dim/P_dom"/>
</dbReference>
<comment type="catalytic activity">
    <reaction evidence="1">
        <text>ATP + protein L-histidine = ADP + protein N-phospho-L-histidine.</text>
        <dbReference type="EC" id="2.7.13.3"/>
    </reaction>
</comment>
<evidence type="ECO:0000256" key="2">
    <source>
        <dbReference type="ARBA" id="ARBA00012438"/>
    </source>
</evidence>
<dbReference type="InterPro" id="IPR005467">
    <property type="entry name" value="His_kinase_dom"/>
</dbReference>
<dbReference type="InterPro" id="IPR036890">
    <property type="entry name" value="HATPase_C_sf"/>
</dbReference>